<dbReference type="GO" id="GO:0044550">
    <property type="term" value="P:secondary metabolite biosynthetic process"/>
    <property type="evidence" value="ECO:0007669"/>
    <property type="project" value="UniProtKB-ARBA"/>
</dbReference>
<dbReference type="InterPro" id="IPR016461">
    <property type="entry name" value="COMT-like"/>
</dbReference>
<dbReference type="InterPro" id="IPR036388">
    <property type="entry name" value="WH-like_DNA-bd_sf"/>
</dbReference>
<evidence type="ECO:0000256" key="1">
    <source>
        <dbReference type="ARBA" id="ARBA00022603"/>
    </source>
</evidence>
<dbReference type="InterPro" id="IPR029063">
    <property type="entry name" value="SAM-dependent_MTases_sf"/>
</dbReference>
<feature type="active site" description="Proton acceptor" evidence="4">
    <location>
        <position position="317"/>
    </location>
</feature>
<evidence type="ECO:0000256" key="4">
    <source>
        <dbReference type="PIRSR" id="PIRSR005739-1"/>
    </source>
</evidence>
<keyword evidence="8" id="KW-1185">Reference proteome</keyword>
<evidence type="ECO:0000256" key="3">
    <source>
        <dbReference type="ARBA" id="ARBA00022691"/>
    </source>
</evidence>
<evidence type="ECO:0000313" key="8">
    <source>
        <dbReference type="Proteomes" id="UP000326565"/>
    </source>
</evidence>
<evidence type="ECO:0000259" key="6">
    <source>
        <dbReference type="Pfam" id="PF08100"/>
    </source>
</evidence>
<keyword evidence="1 7" id="KW-0489">Methyltransferase</keyword>
<name>A0A5N5WRP3_9EURO</name>
<dbReference type="PIRSF" id="PIRSF005739">
    <property type="entry name" value="O-mtase"/>
    <property type="match status" value="1"/>
</dbReference>
<evidence type="ECO:0000256" key="2">
    <source>
        <dbReference type="ARBA" id="ARBA00022679"/>
    </source>
</evidence>
<dbReference type="PANTHER" id="PTHR43712:SF2">
    <property type="entry name" value="O-METHYLTRANSFERASE CICE"/>
    <property type="match status" value="1"/>
</dbReference>
<dbReference type="AlphaFoldDB" id="A0A5N5WRP3"/>
<dbReference type="GO" id="GO:0008171">
    <property type="term" value="F:O-methyltransferase activity"/>
    <property type="evidence" value="ECO:0007669"/>
    <property type="project" value="InterPro"/>
</dbReference>
<keyword evidence="2 7" id="KW-0808">Transferase</keyword>
<proteinExistence type="predicted"/>
<dbReference type="Gene3D" id="3.40.50.150">
    <property type="entry name" value="Vaccinia Virus protein VP39"/>
    <property type="match status" value="1"/>
</dbReference>
<dbReference type="PROSITE" id="PS51683">
    <property type="entry name" value="SAM_OMT_II"/>
    <property type="match status" value="1"/>
</dbReference>
<dbReference type="Pfam" id="PF00891">
    <property type="entry name" value="Methyltransf_2"/>
    <property type="match status" value="1"/>
</dbReference>
<feature type="domain" description="O-methyltransferase dimerisation" evidence="6">
    <location>
        <begin position="73"/>
        <end position="148"/>
    </location>
</feature>
<reference evidence="7 8" key="1">
    <citation type="submission" date="2019-04" db="EMBL/GenBank/DDBJ databases">
        <title>Friends and foes A comparative genomics study of 23 Aspergillus species from section Flavi.</title>
        <authorList>
            <consortium name="DOE Joint Genome Institute"/>
            <person name="Kjaerbolling I."/>
            <person name="Vesth T."/>
            <person name="Frisvad J.C."/>
            <person name="Nybo J.L."/>
            <person name="Theobald S."/>
            <person name="Kildgaard S."/>
            <person name="Isbrandt T."/>
            <person name="Kuo A."/>
            <person name="Sato A."/>
            <person name="Lyhne E.K."/>
            <person name="Kogle M.E."/>
            <person name="Wiebenga A."/>
            <person name="Kun R.S."/>
            <person name="Lubbers R.J."/>
            <person name="Makela M.R."/>
            <person name="Barry K."/>
            <person name="Chovatia M."/>
            <person name="Clum A."/>
            <person name="Daum C."/>
            <person name="Haridas S."/>
            <person name="He G."/>
            <person name="LaButti K."/>
            <person name="Lipzen A."/>
            <person name="Mondo S."/>
            <person name="Riley R."/>
            <person name="Salamov A."/>
            <person name="Simmons B.A."/>
            <person name="Magnuson J.K."/>
            <person name="Henrissat B."/>
            <person name="Mortensen U.H."/>
            <person name="Larsen T.O."/>
            <person name="Devries R.P."/>
            <person name="Grigoriev I.V."/>
            <person name="Machida M."/>
            <person name="Baker S.E."/>
            <person name="Andersen M.R."/>
        </authorList>
    </citation>
    <scope>NUCLEOTIDE SEQUENCE [LARGE SCALE GENOMIC DNA]</scope>
    <source>
        <strain evidence="7 8">CBS 151.66</strain>
    </source>
</reference>
<dbReference type="PANTHER" id="PTHR43712">
    <property type="entry name" value="PUTATIVE (AFU_ORTHOLOGUE AFUA_4G14580)-RELATED"/>
    <property type="match status" value="1"/>
</dbReference>
<evidence type="ECO:0000259" key="5">
    <source>
        <dbReference type="Pfam" id="PF00891"/>
    </source>
</evidence>
<dbReference type="GO" id="GO:0032259">
    <property type="term" value="P:methylation"/>
    <property type="evidence" value="ECO:0007669"/>
    <property type="project" value="UniProtKB-KW"/>
</dbReference>
<dbReference type="Pfam" id="PF08100">
    <property type="entry name" value="Dimerisation"/>
    <property type="match status" value="1"/>
</dbReference>
<sequence length="410" mass="46350">MENYLDSLLPILEDQLSVLQNDHGNDLLGHLAVDRKLKKQSPSLNEKTLKAVELLDTLQKQLTPPLYTLVDNLFGFINSKALLCVVKFNIPEILHRHGTMTVDDLANACDPPLAADRLDQVLRLLISAGLFTYSAATRTYANNATSELIRSGHWTRWDLWANLYPTHFYEMLRYLPDHLQASQQRTAAQLHFNTHESLYEHLAKTDWVEQFHRTIGAGATAQAPGMLVDYPWKEIKSQTVCDLGCGGGQFLFQLLDKYPQMSGALMDLPTTVEIAKRNFDSGGPFQSCIGQIVAFHGGDFFDSVPAYAIYSIKWTLHNWPDDKAETILKNVRRSIKIEEQSRLLIIESVVADGRCGRPAHYGDIIMMIGANGKERERQQWGELAGKTGWRIDKVWMLRNCLSSVIDLRPV</sequence>
<dbReference type="EMBL" id="ML732305">
    <property type="protein sequence ID" value="KAB8070357.1"/>
    <property type="molecule type" value="Genomic_DNA"/>
</dbReference>
<evidence type="ECO:0000313" key="7">
    <source>
        <dbReference type="EMBL" id="KAB8070357.1"/>
    </source>
</evidence>
<dbReference type="SUPFAM" id="SSF46785">
    <property type="entry name" value="Winged helix' DNA-binding domain"/>
    <property type="match status" value="1"/>
</dbReference>
<feature type="domain" description="O-methyltransferase C-terminal" evidence="5">
    <location>
        <begin position="238"/>
        <end position="390"/>
    </location>
</feature>
<dbReference type="InterPro" id="IPR036390">
    <property type="entry name" value="WH_DNA-bd_sf"/>
</dbReference>
<protein>
    <submittedName>
        <fullName evidence="7">O-methyltransferase GliM2</fullName>
    </submittedName>
</protein>
<dbReference type="Gene3D" id="1.10.10.10">
    <property type="entry name" value="Winged helix-like DNA-binding domain superfamily/Winged helix DNA-binding domain"/>
    <property type="match status" value="1"/>
</dbReference>
<dbReference type="GO" id="GO:0046983">
    <property type="term" value="F:protein dimerization activity"/>
    <property type="evidence" value="ECO:0007669"/>
    <property type="project" value="InterPro"/>
</dbReference>
<dbReference type="SUPFAM" id="SSF53335">
    <property type="entry name" value="S-adenosyl-L-methionine-dependent methyltransferases"/>
    <property type="match status" value="1"/>
</dbReference>
<accession>A0A5N5WRP3</accession>
<dbReference type="OrthoDB" id="1606438at2759"/>
<keyword evidence="3" id="KW-0949">S-adenosyl-L-methionine</keyword>
<dbReference type="Proteomes" id="UP000326565">
    <property type="component" value="Unassembled WGS sequence"/>
</dbReference>
<dbReference type="InterPro" id="IPR012967">
    <property type="entry name" value="COMT_dimerisation"/>
</dbReference>
<gene>
    <name evidence="7" type="ORF">BDV29DRAFT_160549</name>
</gene>
<organism evidence="7 8">
    <name type="scientific">Aspergillus leporis</name>
    <dbReference type="NCBI Taxonomy" id="41062"/>
    <lineage>
        <taxon>Eukaryota</taxon>
        <taxon>Fungi</taxon>
        <taxon>Dikarya</taxon>
        <taxon>Ascomycota</taxon>
        <taxon>Pezizomycotina</taxon>
        <taxon>Eurotiomycetes</taxon>
        <taxon>Eurotiomycetidae</taxon>
        <taxon>Eurotiales</taxon>
        <taxon>Aspergillaceae</taxon>
        <taxon>Aspergillus</taxon>
        <taxon>Aspergillus subgen. Circumdati</taxon>
    </lineage>
</organism>
<dbReference type="InterPro" id="IPR001077">
    <property type="entry name" value="COMT_C"/>
</dbReference>